<keyword evidence="1" id="KW-0472">Membrane</keyword>
<organism evidence="2 3">
    <name type="scientific">Natranaeroarchaeum sulfidigenes</name>
    <dbReference type="NCBI Taxonomy" id="2784880"/>
    <lineage>
        <taxon>Archaea</taxon>
        <taxon>Methanobacteriati</taxon>
        <taxon>Methanobacteriota</taxon>
        <taxon>Stenosarchaea group</taxon>
        <taxon>Halobacteria</taxon>
        <taxon>Halobacteriales</taxon>
        <taxon>Natronoarchaeaceae</taxon>
        <taxon>Natranaeroarchaeum</taxon>
    </lineage>
</organism>
<dbReference type="RefSeq" id="WP_238479271.1">
    <property type="nucleotide sequence ID" value="NZ_CP064786.1"/>
</dbReference>
<feature type="transmembrane region" description="Helical" evidence="1">
    <location>
        <begin position="24"/>
        <end position="46"/>
    </location>
</feature>
<sequence length="95" mass="9895">MTDNETTFEGADASADLTGRQAVLILYVILVGIAAFMGVVLSVILAEDLDTVALYGFIEMPPTALGLGLYGAVTVGTLLGIPLLAIRYYGLGNDD</sequence>
<name>A0A897MP29_9EURY</name>
<dbReference type="AlphaFoldDB" id="A0A897MP29"/>
<evidence type="ECO:0000313" key="2">
    <source>
        <dbReference type="EMBL" id="QSG02142.1"/>
    </source>
</evidence>
<dbReference type="Pfam" id="PF24364">
    <property type="entry name" value="DUF7520"/>
    <property type="match status" value="1"/>
</dbReference>
<dbReference type="EMBL" id="CP064786">
    <property type="protein sequence ID" value="QSG02142.1"/>
    <property type="molecule type" value="Genomic_DNA"/>
</dbReference>
<evidence type="ECO:0000313" key="3">
    <source>
        <dbReference type="Proteomes" id="UP000663586"/>
    </source>
</evidence>
<keyword evidence="1" id="KW-1133">Transmembrane helix</keyword>
<dbReference type="GeneID" id="70684306"/>
<dbReference type="KEGG" id="hara:AArcS_0920"/>
<dbReference type="InterPro" id="IPR055942">
    <property type="entry name" value="DUF7520"/>
</dbReference>
<proteinExistence type="predicted"/>
<accession>A0A897MP29</accession>
<keyword evidence="3" id="KW-1185">Reference proteome</keyword>
<dbReference type="Proteomes" id="UP000663586">
    <property type="component" value="Chromosome"/>
</dbReference>
<feature type="transmembrane region" description="Helical" evidence="1">
    <location>
        <begin position="67"/>
        <end position="89"/>
    </location>
</feature>
<protein>
    <submittedName>
        <fullName evidence="2">Putative membrane protein</fullName>
    </submittedName>
</protein>
<reference evidence="2" key="1">
    <citation type="submission" date="2020-11" db="EMBL/GenBank/DDBJ databases">
        <title>Carbohydrate-dependent, anaerobic sulfur respiration: A novel catabolism in halophilic archaea.</title>
        <authorList>
            <person name="Sorokin D.Y."/>
            <person name="Messina E."/>
            <person name="Smedile F."/>
            <person name="La Cono V."/>
            <person name="Hallsworth J.E."/>
            <person name="Yakimov M.M."/>
        </authorList>
    </citation>
    <scope>NUCLEOTIDE SEQUENCE</scope>
    <source>
        <strain evidence="2">AArc-S</strain>
    </source>
</reference>
<gene>
    <name evidence="2" type="ORF">AArcS_0920</name>
</gene>
<keyword evidence="1" id="KW-0812">Transmembrane</keyword>
<evidence type="ECO:0000256" key="1">
    <source>
        <dbReference type="SAM" id="Phobius"/>
    </source>
</evidence>